<feature type="compositionally biased region" description="Polar residues" evidence="2">
    <location>
        <begin position="218"/>
        <end position="227"/>
    </location>
</feature>
<feature type="region of interest" description="Disordered" evidence="2">
    <location>
        <begin position="193"/>
        <end position="341"/>
    </location>
</feature>
<evidence type="ECO:0000256" key="2">
    <source>
        <dbReference type="SAM" id="MobiDB-lite"/>
    </source>
</evidence>
<name>A0A6L2LVL8_TANCI</name>
<sequence>MGRKIVQIETAVSTISQEYLLEFTSEYGISEALHPELSGPEDMIVDFPEGKARPRVGVFQQEVWEKYPAMLHQALRLPKKLEQPFLLGGREGVPNYCGLAYMCSKRWDPDREYVFPRACENTGHTPYPNLETNGGTTLLSGVKPQILPGRRDMDLFNLIRASNPTKVKTSSRPRAAHEALLLTVTANRVIEIEDPATATDSSGVPSTIERSPLDFANENPSQQSTGPEDQETAVPEVPPPENVTTMGGAPEAGPAERVAATDPPAVKERRKRGHDGVDTNAPPKVLRRDHADPRPTESTRGGKSLAAIELGMGSTRPTPAPQGAPVDVSDPDPLSFAAPQSCPSTDVAQSFKGAAAAGYPESKNTSFASMVAMGSQLRLRFEQEAKLLKKSVAQVARRDKRIQARENEIKNLETLLEAEADMKKDAKNKSAELSQELENMRALFSDLQAAFEEFKQYEDNRVEQRCAEMDARLDALSIDFDEELYPHMLTAIAGRRWMIGRGLRLAVMKSDESIELRQAFADVVSAGIAKGLSEGLKHEVKHGQAKLDLESIEAYDLEAEAKYVAALHALKNLKYPLVRELRPSSSQLTIPVYPEVRDPMDPWACKEEILLADSIAANVSRAEKKKKYRVTETSDEASPQLLRSSSLPVRHG</sequence>
<reference evidence="3" key="1">
    <citation type="journal article" date="2019" name="Sci. Rep.">
        <title>Draft genome of Tanacetum cinerariifolium, the natural source of mosquito coil.</title>
        <authorList>
            <person name="Yamashiro T."/>
            <person name="Shiraishi A."/>
            <person name="Satake H."/>
            <person name="Nakayama K."/>
        </authorList>
    </citation>
    <scope>NUCLEOTIDE SEQUENCE</scope>
</reference>
<feature type="region of interest" description="Disordered" evidence="2">
    <location>
        <begin position="626"/>
        <end position="652"/>
    </location>
</feature>
<keyword evidence="1" id="KW-0175">Coiled coil</keyword>
<gene>
    <name evidence="3" type="ORF">Tci_036312</name>
</gene>
<feature type="compositionally biased region" description="Polar residues" evidence="2">
    <location>
        <begin position="641"/>
        <end position="652"/>
    </location>
</feature>
<evidence type="ECO:0000313" key="3">
    <source>
        <dbReference type="EMBL" id="GEU64334.1"/>
    </source>
</evidence>
<dbReference type="EMBL" id="BKCJ010005002">
    <property type="protein sequence ID" value="GEU64334.1"/>
    <property type="molecule type" value="Genomic_DNA"/>
</dbReference>
<evidence type="ECO:0008006" key="4">
    <source>
        <dbReference type="Google" id="ProtNLM"/>
    </source>
</evidence>
<evidence type="ECO:0000256" key="1">
    <source>
        <dbReference type="SAM" id="Coils"/>
    </source>
</evidence>
<comment type="caution">
    <text evidence="3">The sequence shown here is derived from an EMBL/GenBank/DDBJ whole genome shotgun (WGS) entry which is preliminary data.</text>
</comment>
<feature type="compositionally biased region" description="Polar residues" evidence="2">
    <location>
        <begin position="198"/>
        <end position="209"/>
    </location>
</feature>
<feature type="coiled-coil region" evidence="1">
    <location>
        <begin position="402"/>
        <end position="450"/>
    </location>
</feature>
<feature type="compositionally biased region" description="Basic and acidic residues" evidence="2">
    <location>
        <begin position="286"/>
        <end position="297"/>
    </location>
</feature>
<dbReference type="AlphaFoldDB" id="A0A6L2LVL8"/>
<accession>A0A6L2LVL8</accession>
<proteinExistence type="predicted"/>
<protein>
    <recommendedName>
        <fullName evidence="4">Transposase (Putative), gypsy type</fullName>
    </recommendedName>
</protein>
<organism evidence="3">
    <name type="scientific">Tanacetum cinerariifolium</name>
    <name type="common">Dalmatian daisy</name>
    <name type="synonym">Chrysanthemum cinerariifolium</name>
    <dbReference type="NCBI Taxonomy" id="118510"/>
    <lineage>
        <taxon>Eukaryota</taxon>
        <taxon>Viridiplantae</taxon>
        <taxon>Streptophyta</taxon>
        <taxon>Embryophyta</taxon>
        <taxon>Tracheophyta</taxon>
        <taxon>Spermatophyta</taxon>
        <taxon>Magnoliopsida</taxon>
        <taxon>eudicotyledons</taxon>
        <taxon>Gunneridae</taxon>
        <taxon>Pentapetalae</taxon>
        <taxon>asterids</taxon>
        <taxon>campanulids</taxon>
        <taxon>Asterales</taxon>
        <taxon>Asteraceae</taxon>
        <taxon>Asteroideae</taxon>
        <taxon>Anthemideae</taxon>
        <taxon>Anthemidinae</taxon>
        <taxon>Tanacetum</taxon>
    </lineage>
</organism>